<dbReference type="AlphaFoldDB" id="A0A1Z4UXV7"/>
<dbReference type="RefSeq" id="WP_197705485.1">
    <property type="nucleotide sequence ID" value="NZ_AP018316.1"/>
</dbReference>
<dbReference type="EMBL" id="AP018316">
    <property type="protein sequence ID" value="BAZ84102.1"/>
    <property type="molecule type" value="Genomic_DNA"/>
</dbReference>
<feature type="region of interest" description="Disordered" evidence="1">
    <location>
        <begin position="1"/>
        <end position="21"/>
    </location>
</feature>
<accession>A0A1Z4UXV7</accession>
<evidence type="ECO:0000313" key="2">
    <source>
        <dbReference type="EMBL" id="BAZ84102.1"/>
    </source>
</evidence>
<name>A0A1Z4UXV7_9CYAN</name>
<protein>
    <submittedName>
        <fullName evidence="2">Uncharacterized protein</fullName>
    </submittedName>
</protein>
<feature type="compositionally biased region" description="Polar residues" evidence="1">
    <location>
        <begin position="12"/>
        <end position="21"/>
    </location>
</feature>
<reference evidence="2 3" key="1">
    <citation type="submission" date="2017-06" db="EMBL/GenBank/DDBJ databases">
        <title>Genome sequencing of cyanobaciteial culture collection at National Institute for Environmental Studies (NIES).</title>
        <authorList>
            <person name="Hirose Y."/>
            <person name="Shimura Y."/>
            <person name="Fujisawa T."/>
            <person name="Nakamura Y."/>
            <person name="Kawachi M."/>
        </authorList>
    </citation>
    <scope>NUCLEOTIDE SEQUENCE [LARGE SCALE GENOMIC DNA]</scope>
    <source>
        <strain evidence="2 3">NIES-806</strain>
    </source>
</reference>
<evidence type="ECO:0000256" key="1">
    <source>
        <dbReference type="SAM" id="MobiDB-lite"/>
    </source>
</evidence>
<proteinExistence type="predicted"/>
<dbReference type="KEGG" id="dcm:NIES806_02850"/>
<organism evidence="2 3">
    <name type="scientific">Dolichospermum compactum NIES-806</name>
    <dbReference type="NCBI Taxonomy" id="1973481"/>
    <lineage>
        <taxon>Bacteria</taxon>
        <taxon>Bacillati</taxon>
        <taxon>Cyanobacteriota</taxon>
        <taxon>Cyanophyceae</taxon>
        <taxon>Nostocales</taxon>
        <taxon>Aphanizomenonaceae</taxon>
        <taxon>Dolichospermum</taxon>
        <taxon>Dolichospermum compactum</taxon>
    </lineage>
</organism>
<sequence length="69" mass="7577">MANATLREGERASTQPTNQDFFQFGQGDEEELIIPVLGGNELQDILLGVRWLQSKRLVADFTAGVLTLG</sequence>
<evidence type="ECO:0000313" key="3">
    <source>
        <dbReference type="Proteomes" id="UP000218702"/>
    </source>
</evidence>
<gene>
    <name evidence="2" type="ORF">NIES806_02850</name>
</gene>
<dbReference type="Proteomes" id="UP000218702">
    <property type="component" value="Chromosome"/>
</dbReference>
<keyword evidence="3" id="KW-1185">Reference proteome</keyword>